<feature type="domain" description="Phage MuF C-terminal" evidence="3">
    <location>
        <begin position="563"/>
        <end position="666"/>
    </location>
</feature>
<evidence type="ECO:0000259" key="1">
    <source>
        <dbReference type="Pfam" id="PF18760"/>
    </source>
</evidence>
<proteinExistence type="predicted"/>
<dbReference type="Pfam" id="PF18819">
    <property type="entry name" value="MuF_C"/>
    <property type="match status" value="1"/>
</dbReference>
<organism evidence="4 5">
    <name type="scientific">Selenomonas sputigena</name>
    <dbReference type="NCBI Taxonomy" id="69823"/>
    <lineage>
        <taxon>Bacteria</taxon>
        <taxon>Bacillati</taxon>
        <taxon>Bacillota</taxon>
        <taxon>Negativicutes</taxon>
        <taxon>Selenomonadales</taxon>
        <taxon>Selenomonadaceae</taxon>
        <taxon>Selenomonas</taxon>
    </lineage>
</organism>
<dbReference type="EMBL" id="JARVLH010000001">
    <property type="protein sequence ID" value="MEX5284237.1"/>
    <property type="molecule type" value="Genomic_DNA"/>
</dbReference>
<evidence type="ECO:0008006" key="6">
    <source>
        <dbReference type="Google" id="ProtNLM"/>
    </source>
</evidence>
<evidence type="ECO:0000313" key="5">
    <source>
        <dbReference type="Proteomes" id="UP001559623"/>
    </source>
</evidence>
<dbReference type="InterPro" id="IPR040824">
    <property type="entry name" value="LPD3"/>
</dbReference>
<dbReference type="InterPro" id="IPR049522">
    <property type="entry name" value="ART-PolyVal_dom"/>
</dbReference>
<dbReference type="Pfam" id="PF18798">
    <property type="entry name" value="LPD3"/>
    <property type="match status" value="1"/>
</dbReference>
<dbReference type="InterPro" id="IPR041131">
    <property type="entry name" value="MuF_C"/>
</dbReference>
<evidence type="ECO:0000259" key="3">
    <source>
        <dbReference type="Pfam" id="PF18819"/>
    </source>
</evidence>
<sequence>MAEGYSVYRRIMADLKSIGGRASKAARMNAVLLARHADLYAKAIAEKTGKKFTALDYYHTFAIQAGREGDAEGGLYQRTVEKEKEAVRKQYAGTASWMKAPNGKATNLTEDQWLTVRTSAFKAWFGDWEQVARLMLPRQAKNLDEAASAARSVVGQDLTNSVLGIHAILSNTNIAKMVSASATRKSVDAKIHALAVANVDHLFSRATAEYTHKDRDNDRNIKQIHRLFSPFVVGGKVFAAELTVKELAQEKEGNRLYSVEALEIKEASRKWNAAYNTTEGVLTSFPQEAFDQIVSKISEEVNKSSKVVDENGEPLVVYHGTLSDFTKFRPSESGLYGKGIYLTADKEDTSYTLKDKDWRIMELFANIQNPRDPEAMATQADIDAAKKEALDFFEKRPFDKDGTPASFVVNNLLFWGMQPGKVKKSKLTQILKDAFARKGVAYQENDKHDGAIIQRDGATWYTADQPNQVKSATDNTGAFSAMDVDIYHQSNEIVSRAEERLRADEKSWNAMIDRYDAADKRKWEKEENGTLFHVMDVPLVLQILNIPYDSLHVFGSFFAHSVNKNHKGMTLDLLRQLPRKMADPLMITRGNKPDSYVFAVGLKDANGATIVVPVEINKNVERDGATANIINSAFGKTAGKKGNKASLKWFEKQFNNNNVLYMNKKESITWLQSYWNGSPAIVATSNALSASIVSGNFQNVKTETDLEAVRRSSFGVYQRVRNANQGRIVKNSEGGRVIELFEGADASTFLHEMGHMFLMDLEDLAALEDEGSKRDLATVDEWAAWNEGAAKDYEGSPWAEEFRAREQAILDAHAAGDVLTEKKLKEEWRQERIHARRVAQMDMLLKKSSFMSNRINNMERDIRMDSHGLSLTDSVTEWLRDHAYRPLTWTDLLLLHVSENVVCKGKIFML</sequence>
<feature type="domain" description="ART-PolyVal-like" evidence="1">
    <location>
        <begin position="309"/>
        <end position="479"/>
    </location>
</feature>
<dbReference type="Pfam" id="PF18760">
    <property type="entry name" value="ART-PolyVal"/>
    <property type="match status" value="1"/>
</dbReference>
<keyword evidence="5" id="KW-1185">Reference proteome</keyword>
<gene>
    <name evidence="4" type="ORF">QCO44_01085</name>
</gene>
<reference evidence="4 5" key="1">
    <citation type="submission" date="2023-04" db="EMBL/GenBank/DDBJ databases">
        <title>Genome Sequence of Selenomonas sputigena ATCC 33150.</title>
        <authorList>
            <person name="Miller D.P."/>
            <person name="Anvari S."/>
            <person name="Polson S.W."/>
            <person name="Macdonald M."/>
            <person name="Mcdowell J.V."/>
        </authorList>
    </citation>
    <scope>NUCLEOTIDE SEQUENCE [LARGE SCALE GENOMIC DNA]</scope>
    <source>
        <strain evidence="4 5">ATCC 33150</strain>
    </source>
</reference>
<dbReference type="Proteomes" id="UP001559623">
    <property type="component" value="Unassembled WGS sequence"/>
</dbReference>
<protein>
    <recommendedName>
        <fullName evidence="6">Phage MuF C-terminal domain-containing protein</fullName>
    </recommendedName>
</protein>
<accession>A0ABV3X236</accession>
<comment type="caution">
    <text evidence="4">The sequence shown here is derived from an EMBL/GenBank/DDBJ whole genome shotgun (WGS) entry which is preliminary data.</text>
</comment>
<name>A0ABV3X236_9FIRM</name>
<dbReference type="RefSeq" id="WP_368845959.1">
    <property type="nucleotide sequence ID" value="NZ_CP194411.1"/>
</dbReference>
<evidence type="ECO:0000259" key="2">
    <source>
        <dbReference type="Pfam" id="PF18798"/>
    </source>
</evidence>
<feature type="domain" description="Large polyvalent protein-associated" evidence="2">
    <location>
        <begin position="144"/>
        <end position="257"/>
    </location>
</feature>
<evidence type="ECO:0000313" key="4">
    <source>
        <dbReference type="EMBL" id="MEX5284237.1"/>
    </source>
</evidence>